<keyword evidence="4" id="KW-1185">Reference proteome</keyword>
<reference evidence="3" key="1">
    <citation type="journal article" date="2014" name="Int. J. Syst. Evol. Microbiol.">
        <title>Complete genome sequence of Corynebacterium casei LMG S-19264T (=DSM 44701T), isolated from a smear-ripened cheese.</title>
        <authorList>
            <consortium name="US DOE Joint Genome Institute (JGI-PGF)"/>
            <person name="Walter F."/>
            <person name="Albersmeier A."/>
            <person name="Kalinowski J."/>
            <person name="Ruckert C."/>
        </authorList>
    </citation>
    <scope>NUCLEOTIDE SEQUENCE</scope>
    <source>
        <strain evidence="3">JCM 4790</strain>
    </source>
</reference>
<sequence length="95" mass="10747">MPDHVSILRVVACVVLALTAVLWIVGLTRLVRRPGPVLPPRRHGTAPEGAPANLLPRQRTGPREESVDLSPAERDAFYHLVRRLARQDRLRRFSR</sequence>
<evidence type="ECO:0000313" key="4">
    <source>
        <dbReference type="Proteomes" id="UP000619244"/>
    </source>
</evidence>
<proteinExistence type="predicted"/>
<evidence type="ECO:0000313" key="3">
    <source>
        <dbReference type="EMBL" id="GGX83166.1"/>
    </source>
</evidence>
<dbReference type="RefSeq" id="WP_190191801.1">
    <property type="nucleotide sequence ID" value="NZ_BMVU01000020.1"/>
</dbReference>
<reference evidence="3" key="2">
    <citation type="submission" date="2020-09" db="EMBL/GenBank/DDBJ databases">
        <authorList>
            <person name="Sun Q."/>
            <person name="Ohkuma M."/>
        </authorList>
    </citation>
    <scope>NUCLEOTIDE SEQUENCE</scope>
    <source>
        <strain evidence="3">JCM 4790</strain>
    </source>
</reference>
<evidence type="ECO:0000256" key="1">
    <source>
        <dbReference type="SAM" id="MobiDB-lite"/>
    </source>
</evidence>
<comment type="caution">
    <text evidence="3">The sequence shown here is derived from an EMBL/GenBank/DDBJ whole genome shotgun (WGS) entry which is preliminary data.</text>
</comment>
<accession>A0A918NNI2</accession>
<name>A0A918NNI2_9ACTN</name>
<keyword evidence="2" id="KW-0472">Membrane</keyword>
<feature type="transmembrane region" description="Helical" evidence="2">
    <location>
        <begin position="6"/>
        <end position="25"/>
    </location>
</feature>
<gene>
    <name evidence="3" type="ORF">GCM10010358_41790</name>
</gene>
<protein>
    <submittedName>
        <fullName evidence="3">Uncharacterized protein</fullName>
    </submittedName>
</protein>
<dbReference type="EMBL" id="BMVU01000020">
    <property type="protein sequence ID" value="GGX83166.1"/>
    <property type="molecule type" value="Genomic_DNA"/>
</dbReference>
<feature type="region of interest" description="Disordered" evidence="1">
    <location>
        <begin position="33"/>
        <end position="69"/>
    </location>
</feature>
<keyword evidence="2" id="KW-0812">Transmembrane</keyword>
<dbReference type="Proteomes" id="UP000619244">
    <property type="component" value="Unassembled WGS sequence"/>
</dbReference>
<organism evidence="3 4">
    <name type="scientific">Streptomyces minutiscleroticus</name>
    <dbReference type="NCBI Taxonomy" id="68238"/>
    <lineage>
        <taxon>Bacteria</taxon>
        <taxon>Bacillati</taxon>
        <taxon>Actinomycetota</taxon>
        <taxon>Actinomycetes</taxon>
        <taxon>Kitasatosporales</taxon>
        <taxon>Streptomycetaceae</taxon>
        <taxon>Streptomyces</taxon>
    </lineage>
</organism>
<evidence type="ECO:0000256" key="2">
    <source>
        <dbReference type="SAM" id="Phobius"/>
    </source>
</evidence>
<dbReference type="AlphaFoldDB" id="A0A918NNI2"/>
<keyword evidence="2" id="KW-1133">Transmembrane helix</keyword>